<sequence length="558" mass="66350">MGTSKIELKSINDLLKFEFLIPSYQRGYRWNKTQVVDLLNDIYEFIQNKESKSQLVGDFYCLQPVILNKVTELNFRLIDGQQRLTTIYIILVYLEKKRFSLEFETREKSKTFLNNISEDINNENIDFHHISKAFAIIKKWFEEKEENESTIKEEFYINLGKYTKVIWYEIEDNEDEIEVFTRINSGKIPLTNAELIKALFLNSKNFATAEKYLRQIEIAKEWDEIELTLQNDEFWHFLTKRKEYPTRIELLFEIFSTEPIKDEFSTYRFFAKQKLITNLWAEDSENIKKIFLSLKYWFDNRKLFHLIGYLISTDTYSVDGIYKLFKGKNKSQFVDDLLLKIKSDVNVNKIEILDYSNNYAEVFKVLLLFNVATILNNSNSYIRFAFDKFNRENWSIEHIHAKKDKGLQSTDSIIGWLKDVQKQIKAIDVKDKEQLQKKKNKIILETQRLSNLSKITKDDKEFRSVQNIIFEFFGQPDVDTIDNLALLSNSVNSSLGNSFFPLKRKLLLEKDKNGEFIPICTKNVFLKYYSQNANDLFFWNNTDRIDYVKEIKSVIKNF</sequence>
<accession>A0A345HB76</accession>
<keyword evidence="3" id="KW-1185">Reference proteome</keyword>
<name>A0A345HB76_9FLAO</name>
<evidence type="ECO:0000313" key="2">
    <source>
        <dbReference type="EMBL" id="AXG73836.1"/>
    </source>
</evidence>
<dbReference type="RefSeq" id="WP_114677595.1">
    <property type="nucleotide sequence ID" value="NZ_CP031188.1"/>
</dbReference>
<dbReference type="KEGG" id="fat:DVK85_06125"/>
<dbReference type="AlphaFoldDB" id="A0A345HB76"/>
<dbReference type="Pfam" id="PF03235">
    <property type="entry name" value="GmrSD_N"/>
    <property type="match status" value="1"/>
</dbReference>
<gene>
    <name evidence="2" type="ORF">DVK85_06125</name>
</gene>
<proteinExistence type="predicted"/>
<dbReference type="PANTHER" id="PTHR35149:SF2">
    <property type="entry name" value="DUF262 DOMAIN-CONTAINING PROTEIN"/>
    <property type="match status" value="1"/>
</dbReference>
<protein>
    <submittedName>
        <fullName evidence="2">DUF262 domain-containing protein</fullName>
    </submittedName>
</protein>
<dbReference type="InterPro" id="IPR004919">
    <property type="entry name" value="GmrSD_N"/>
</dbReference>
<organism evidence="2 3">
    <name type="scientific">Flavobacterium arcticum</name>
    <dbReference type="NCBI Taxonomy" id="1784713"/>
    <lineage>
        <taxon>Bacteria</taxon>
        <taxon>Pseudomonadati</taxon>
        <taxon>Bacteroidota</taxon>
        <taxon>Flavobacteriia</taxon>
        <taxon>Flavobacteriales</taxon>
        <taxon>Flavobacteriaceae</taxon>
        <taxon>Flavobacterium</taxon>
    </lineage>
</organism>
<dbReference type="PANTHER" id="PTHR35149">
    <property type="entry name" value="SLL5132 PROTEIN"/>
    <property type="match status" value="1"/>
</dbReference>
<dbReference type="Proteomes" id="UP000253951">
    <property type="component" value="Chromosome"/>
</dbReference>
<dbReference type="OrthoDB" id="9798761at2"/>
<evidence type="ECO:0000259" key="1">
    <source>
        <dbReference type="Pfam" id="PF03235"/>
    </source>
</evidence>
<evidence type="ECO:0000313" key="3">
    <source>
        <dbReference type="Proteomes" id="UP000253951"/>
    </source>
</evidence>
<reference evidence="2 3" key="1">
    <citation type="submission" date="2018-07" db="EMBL/GenBank/DDBJ databases">
        <title>Complete genome sequence of Flavobacterium arcticum type strain SM1502T.</title>
        <authorList>
            <person name="Li Y."/>
            <person name="Li D.-D."/>
        </authorList>
    </citation>
    <scope>NUCLEOTIDE SEQUENCE [LARGE SCALE GENOMIC DNA]</scope>
    <source>
        <strain evidence="2 3">SM1502</strain>
    </source>
</reference>
<dbReference type="EMBL" id="CP031188">
    <property type="protein sequence ID" value="AXG73836.1"/>
    <property type="molecule type" value="Genomic_DNA"/>
</dbReference>
<feature type="domain" description="GmrSD restriction endonucleases N-terminal" evidence="1">
    <location>
        <begin position="13"/>
        <end position="201"/>
    </location>
</feature>